<feature type="chain" id="PRO_5022723983" evidence="1">
    <location>
        <begin position="31"/>
        <end position="160"/>
    </location>
</feature>
<dbReference type="PANTHER" id="PTHR31157:SF1">
    <property type="entry name" value="SCP DOMAIN-CONTAINING PROTEIN"/>
    <property type="match status" value="1"/>
</dbReference>
<protein>
    <submittedName>
        <fullName evidence="3">CAP domain-containing protein</fullName>
    </submittedName>
</protein>
<dbReference type="AlphaFoldDB" id="A0A5D4GMV1"/>
<reference evidence="3 4" key="1">
    <citation type="submission" date="2019-08" db="EMBL/GenBank/DDBJ databases">
        <authorList>
            <person name="Seo Y.L."/>
        </authorList>
    </citation>
    <scope>NUCLEOTIDE SEQUENCE [LARGE SCALE GENOMIC DNA]</scope>
    <source>
        <strain evidence="3 4">MaA-C15</strain>
    </source>
</reference>
<gene>
    <name evidence="3" type="ORF">FY036_22800</name>
</gene>
<dbReference type="InterPro" id="IPR035940">
    <property type="entry name" value="CAP_sf"/>
</dbReference>
<dbReference type="Pfam" id="PF00188">
    <property type="entry name" value="CAP"/>
    <property type="match status" value="1"/>
</dbReference>
<name>A0A5D4GMV1_9HYPH</name>
<keyword evidence="4" id="KW-1185">Reference proteome</keyword>
<dbReference type="PANTHER" id="PTHR31157">
    <property type="entry name" value="SCP DOMAIN-CONTAINING PROTEIN"/>
    <property type="match status" value="1"/>
</dbReference>
<proteinExistence type="predicted"/>
<comment type="caution">
    <text evidence="3">The sequence shown here is derived from an EMBL/GenBank/DDBJ whole genome shotgun (WGS) entry which is preliminary data.</text>
</comment>
<dbReference type="RefSeq" id="WP_148916985.1">
    <property type="nucleotide sequence ID" value="NZ_VSZS01000068.1"/>
</dbReference>
<dbReference type="PROSITE" id="PS51257">
    <property type="entry name" value="PROKAR_LIPOPROTEIN"/>
    <property type="match status" value="1"/>
</dbReference>
<feature type="signal peptide" evidence="1">
    <location>
        <begin position="1"/>
        <end position="30"/>
    </location>
</feature>
<reference evidence="3 4" key="2">
    <citation type="submission" date="2019-09" db="EMBL/GenBank/DDBJ databases">
        <title>Mesorhizobium sp. MaA-C15 isolated from Microcystis aeruginosa.</title>
        <authorList>
            <person name="Jeong S.E."/>
            <person name="Jin H.M."/>
            <person name="Jeon C.O."/>
        </authorList>
    </citation>
    <scope>NUCLEOTIDE SEQUENCE [LARGE SCALE GENOMIC DNA]</scope>
    <source>
        <strain evidence="3 4">MaA-C15</strain>
    </source>
</reference>
<evidence type="ECO:0000313" key="3">
    <source>
        <dbReference type="EMBL" id="TYR29677.1"/>
    </source>
</evidence>
<dbReference type="EMBL" id="VSZS01000068">
    <property type="protein sequence ID" value="TYR29677.1"/>
    <property type="molecule type" value="Genomic_DNA"/>
</dbReference>
<sequence length="160" mass="17297">MQRDRTTTFPRAAFASIALLAVLAGCQTGATPGNSAGASRSGVAHLSEIRSAAGLSSLKPDSTLERAAMRQSAYMASSGKMAHDTGWRRDFATRMAQDGVAAPAAENLAHGRMDTARVFQMWMDSAGHRRNMLDPRFERFGLAYAGTQDGRRYWTLVLGK</sequence>
<dbReference type="SUPFAM" id="SSF55797">
    <property type="entry name" value="PR-1-like"/>
    <property type="match status" value="1"/>
</dbReference>
<feature type="domain" description="SCP" evidence="2">
    <location>
        <begin position="46"/>
        <end position="156"/>
    </location>
</feature>
<accession>A0A5D4GMV1</accession>
<dbReference type="OrthoDB" id="9811255at2"/>
<evidence type="ECO:0000256" key="1">
    <source>
        <dbReference type="SAM" id="SignalP"/>
    </source>
</evidence>
<dbReference type="CDD" id="cd05379">
    <property type="entry name" value="CAP_bacterial"/>
    <property type="match status" value="1"/>
</dbReference>
<evidence type="ECO:0000313" key="4">
    <source>
        <dbReference type="Proteomes" id="UP000323258"/>
    </source>
</evidence>
<dbReference type="Proteomes" id="UP000323258">
    <property type="component" value="Unassembled WGS sequence"/>
</dbReference>
<organism evidence="3 4">
    <name type="scientific">Neoaquamicrobium microcysteis</name>
    <dbReference type="NCBI Taxonomy" id="2682781"/>
    <lineage>
        <taxon>Bacteria</taxon>
        <taxon>Pseudomonadati</taxon>
        <taxon>Pseudomonadota</taxon>
        <taxon>Alphaproteobacteria</taxon>
        <taxon>Hyphomicrobiales</taxon>
        <taxon>Phyllobacteriaceae</taxon>
        <taxon>Neoaquamicrobium</taxon>
    </lineage>
</organism>
<keyword evidence="1" id="KW-0732">Signal</keyword>
<evidence type="ECO:0000259" key="2">
    <source>
        <dbReference type="Pfam" id="PF00188"/>
    </source>
</evidence>
<dbReference type="InterPro" id="IPR014044">
    <property type="entry name" value="CAP_dom"/>
</dbReference>
<dbReference type="Gene3D" id="3.40.33.10">
    <property type="entry name" value="CAP"/>
    <property type="match status" value="1"/>
</dbReference>